<dbReference type="STRING" id="181874.A0A409VA04"/>
<dbReference type="PANTHER" id="PTHR10638">
    <property type="entry name" value="COPPER AMINE OXIDASE"/>
    <property type="match status" value="1"/>
</dbReference>
<feature type="domain" description="Copper amine oxidase catalytic" evidence="10">
    <location>
        <begin position="85"/>
        <end position="269"/>
    </location>
</feature>
<evidence type="ECO:0000256" key="2">
    <source>
        <dbReference type="ARBA" id="ARBA00007983"/>
    </source>
</evidence>
<evidence type="ECO:0000256" key="7">
    <source>
        <dbReference type="PIRSR" id="PIRSR600269-50"/>
    </source>
</evidence>
<dbReference type="InParanoid" id="A0A409VA04"/>
<gene>
    <name evidence="12" type="ORF">CVT24_004383</name>
</gene>
<protein>
    <recommendedName>
        <fullName evidence="9">Amine oxidase</fullName>
        <ecNumber evidence="9">1.4.3.-</ecNumber>
    </recommendedName>
</protein>
<evidence type="ECO:0000313" key="13">
    <source>
        <dbReference type="Proteomes" id="UP000284842"/>
    </source>
</evidence>
<dbReference type="OrthoDB" id="3341590at2759"/>
<feature type="domain" description="DUF1965" evidence="11">
    <location>
        <begin position="14"/>
        <end position="70"/>
    </location>
</feature>
<accession>A0A409VA04</accession>
<proteinExistence type="inferred from homology"/>
<evidence type="ECO:0000259" key="11">
    <source>
        <dbReference type="Pfam" id="PF09248"/>
    </source>
</evidence>
<keyword evidence="5 9" id="KW-0560">Oxidoreductase</keyword>
<organism evidence="12 13">
    <name type="scientific">Panaeolus cyanescens</name>
    <dbReference type="NCBI Taxonomy" id="181874"/>
    <lineage>
        <taxon>Eukaryota</taxon>
        <taxon>Fungi</taxon>
        <taxon>Dikarya</taxon>
        <taxon>Basidiomycota</taxon>
        <taxon>Agaricomycotina</taxon>
        <taxon>Agaricomycetes</taxon>
        <taxon>Agaricomycetidae</taxon>
        <taxon>Agaricales</taxon>
        <taxon>Agaricineae</taxon>
        <taxon>Galeropsidaceae</taxon>
        <taxon>Panaeolus</taxon>
    </lineage>
</organism>
<comment type="cofactor">
    <cofactor evidence="9">
        <name>Cu cation</name>
        <dbReference type="ChEBI" id="CHEBI:23378"/>
    </cofactor>
    <text evidence="9">Contains 1 topaquinone per subunit.</text>
</comment>
<evidence type="ECO:0000256" key="1">
    <source>
        <dbReference type="ARBA" id="ARBA00001935"/>
    </source>
</evidence>
<dbReference type="GO" id="GO:0005886">
    <property type="term" value="C:plasma membrane"/>
    <property type="evidence" value="ECO:0007669"/>
    <property type="project" value="TreeGrafter"/>
</dbReference>
<dbReference type="Gene3D" id="2.70.98.20">
    <property type="entry name" value="Copper amine oxidase, catalytic domain"/>
    <property type="match status" value="3"/>
</dbReference>
<feature type="domain" description="Copper amine oxidase catalytic" evidence="10">
    <location>
        <begin position="324"/>
        <end position="415"/>
    </location>
</feature>
<dbReference type="InterPro" id="IPR015328">
    <property type="entry name" value="DUF1965"/>
</dbReference>
<evidence type="ECO:0000256" key="8">
    <source>
        <dbReference type="PIRSR" id="PIRSR600269-51"/>
    </source>
</evidence>
<comment type="cofactor">
    <cofactor evidence="1">
        <name>Cu cation</name>
        <dbReference type="ChEBI" id="CHEBI:23378"/>
    </cofactor>
</comment>
<dbReference type="GO" id="GO:0008131">
    <property type="term" value="F:primary methylamine oxidase activity"/>
    <property type="evidence" value="ECO:0007669"/>
    <property type="project" value="InterPro"/>
</dbReference>
<keyword evidence="6 9" id="KW-0186">Copper</keyword>
<dbReference type="GO" id="GO:0009308">
    <property type="term" value="P:amine metabolic process"/>
    <property type="evidence" value="ECO:0007669"/>
    <property type="project" value="UniProtKB-UniRule"/>
</dbReference>
<dbReference type="AlphaFoldDB" id="A0A409VA04"/>
<dbReference type="EC" id="1.4.3.-" evidence="9"/>
<evidence type="ECO:0000256" key="5">
    <source>
        <dbReference type="ARBA" id="ARBA00023002"/>
    </source>
</evidence>
<dbReference type="SUPFAM" id="SSF54416">
    <property type="entry name" value="Amine oxidase N-terminal region"/>
    <property type="match status" value="1"/>
</dbReference>
<dbReference type="Proteomes" id="UP000284842">
    <property type="component" value="Unassembled WGS sequence"/>
</dbReference>
<feature type="modified residue" description="2',4',5'-topaquinone" evidence="8">
    <location>
        <position position="235"/>
    </location>
</feature>
<dbReference type="InterPro" id="IPR015798">
    <property type="entry name" value="Cu_amine_oxidase_C"/>
</dbReference>
<name>A0A409VA04_9AGAR</name>
<feature type="active site" description="Proton acceptor" evidence="7">
    <location>
        <position position="154"/>
    </location>
</feature>
<dbReference type="InterPro" id="IPR036460">
    <property type="entry name" value="Cu_amine_oxidase_C_sf"/>
</dbReference>
<evidence type="ECO:0000256" key="4">
    <source>
        <dbReference type="ARBA" id="ARBA00022772"/>
    </source>
</evidence>
<dbReference type="Gene3D" id="3.10.450.40">
    <property type="match status" value="1"/>
</dbReference>
<evidence type="ECO:0000256" key="9">
    <source>
        <dbReference type="RuleBase" id="RU000672"/>
    </source>
</evidence>
<keyword evidence="4 7" id="KW-0801">TPQ</keyword>
<dbReference type="GO" id="GO:0005507">
    <property type="term" value="F:copper ion binding"/>
    <property type="evidence" value="ECO:0007669"/>
    <property type="project" value="InterPro"/>
</dbReference>
<sequence>MLVLSGAHVTSSCSDITGRDPNGWKLLGIYYCGVFYGDVDDLRAAMKKPDFVRTEKTFVTQSMMTNRTGEILPYDTEAPPILVQTQKRFTVDKKQKYVKWMDFEFYIGFNKDVAVTLYNIKYKGERIFYELGLEEALAHYAGSDPKPSHTTFLDAYYGFGPNVFELVKGYDCPWNSEYLDTSLHMDGNTTTNVDSICLYESDAGFPIQRHTTHRMATVTRNTVFNLRFVSTIGNYDYQFTYSFLLDGSIEVAARASGYIQATYYYGNEDFVPATVKYPWDKKEMKTMKVERSILKTEDDAKINWAANGAAMYNIINKDTPNESGHFATHHMYATKHKDTEKHLTHSANNMDSGKPIIDFSKFFDGESLEQEDLVLWFNVGMHHLPHTGDLPITLISTAQSSVIFSPHNYLLSDPSRQTVQQVELDLMGEKVAVDTYGKKVASCQTPLFVDGDYTDYVGGYTISKMPRVPCENC</sequence>
<dbReference type="PANTHER" id="PTHR10638:SF20">
    <property type="entry name" value="AMINE OXIDASE"/>
    <property type="match status" value="1"/>
</dbReference>
<dbReference type="InterPro" id="IPR000269">
    <property type="entry name" value="Cu_amine_oxidase"/>
</dbReference>
<comment type="similarity">
    <text evidence="2 9">Belongs to the copper/topaquinone oxidase family.</text>
</comment>
<keyword evidence="3 9" id="KW-0479">Metal-binding</keyword>
<comment type="PTM">
    <text evidence="8 9">Topaquinone (TPQ) is generated by copper-dependent autoxidation of a specific tyrosyl residue.</text>
</comment>
<dbReference type="SUPFAM" id="SSF49998">
    <property type="entry name" value="Amine oxidase catalytic domain"/>
    <property type="match status" value="1"/>
</dbReference>
<dbReference type="InterPro" id="IPR016182">
    <property type="entry name" value="Cu_amine_oxidase_N-reg"/>
</dbReference>
<dbReference type="EMBL" id="NHTK01006116">
    <property type="protein sequence ID" value="PPQ63631.1"/>
    <property type="molecule type" value="Genomic_DNA"/>
</dbReference>
<evidence type="ECO:0000256" key="6">
    <source>
        <dbReference type="ARBA" id="ARBA00023008"/>
    </source>
</evidence>
<keyword evidence="13" id="KW-1185">Reference proteome</keyword>
<dbReference type="Pfam" id="PF09248">
    <property type="entry name" value="DUF1965"/>
    <property type="match status" value="1"/>
</dbReference>
<dbReference type="PRINTS" id="PR00766">
    <property type="entry name" value="CUDAOXIDASE"/>
</dbReference>
<evidence type="ECO:0000259" key="10">
    <source>
        <dbReference type="Pfam" id="PF01179"/>
    </source>
</evidence>
<dbReference type="GO" id="GO:0048038">
    <property type="term" value="F:quinone binding"/>
    <property type="evidence" value="ECO:0007669"/>
    <property type="project" value="InterPro"/>
</dbReference>
<comment type="caution">
    <text evidence="12">The sequence shown here is derived from an EMBL/GenBank/DDBJ whole genome shotgun (WGS) entry which is preliminary data.</text>
</comment>
<evidence type="ECO:0000256" key="3">
    <source>
        <dbReference type="ARBA" id="ARBA00022723"/>
    </source>
</evidence>
<dbReference type="Pfam" id="PF01179">
    <property type="entry name" value="Cu_amine_oxid"/>
    <property type="match status" value="2"/>
</dbReference>
<feature type="active site" description="Schiff-base intermediate with substrate; via topaquinone" evidence="7">
    <location>
        <position position="235"/>
    </location>
</feature>
<evidence type="ECO:0000313" key="12">
    <source>
        <dbReference type="EMBL" id="PPQ63631.1"/>
    </source>
</evidence>
<reference evidence="12 13" key="1">
    <citation type="journal article" date="2018" name="Evol. Lett.">
        <title>Horizontal gene cluster transfer increased hallucinogenic mushroom diversity.</title>
        <authorList>
            <person name="Reynolds H.T."/>
            <person name="Vijayakumar V."/>
            <person name="Gluck-Thaler E."/>
            <person name="Korotkin H.B."/>
            <person name="Matheny P.B."/>
            <person name="Slot J.C."/>
        </authorList>
    </citation>
    <scope>NUCLEOTIDE SEQUENCE [LARGE SCALE GENOMIC DNA]</scope>
    <source>
        <strain evidence="12 13">2629</strain>
    </source>
</reference>